<dbReference type="InterPro" id="IPR009562">
    <property type="entry name" value="DUF1178"/>
</dbReference>
<evidence type="ECO:0000313" key="1">
    <source>
        <dbReference type="EMBL" id="GHC46024.1"/>
    </source>
</evidence>
<gene>
    <name evidence="1" type="ORF">GCM10010096_16980</name>
</gene>
<evidence type="ECO:0008006" key="3">
    <source>
        <dbReference type="Google" id="ProtNLM"/>
    </source>
</evidence>
<accession>A0A8H9M4J6</accession>
<sequence length="159" mass="17683">MSLKVFDLECELGHVFEGWFSSRDSYDEQLGRGLLCCPVCDSHQVKRKLSAPRINVGAQESISAPVSSAPVPAPLPSTMPTEEQMRAIQGQLLQELRSVIRKSDNVGTQFAQEARRMHEGDSEPRAIRGQATVQEYQDLAEDGIIAMPIPDFLDDDRLQ</sequence>
<dbReference type="AlphaFoldDB" id="A0A8H9M4J6"/>
<dbReference type="PIRSF" id="PIRSF032131">
    <property type="entry name" value="UCP032131"/>
    <property type="match status" value="1"/>
</dbReference>
<organism evidence="1 2">
    <name type="scientific">Alcaligenes pakistanensis</name>
    <dbReference type="NCBI Taxonomy" id="1482717"/>
    <lineage>
        <taxon>Bacteria</taxon>
        <taxon>Pseudomonadati</taxon>
        <taxon>Pseudomonadota</taxon>
        <taxon>Betaproteobacteria</taxon>
        <taxon>Burkholderiales</taxon>
        <taxon>Alcaligenaceae</taxon>
        <taxon>Alcaligenes</taxon>
    </lineage>
</organism>
<dbReference type="Pfam" id="PF06676">
    <property type="entry name" value="DUF1178"/>
    <property type="match status" value="1"/>
</dbReference>
<dbReference type="Proteomes" id="UP000608923">
    <property type="component" value="Unassembled WGS sequence"/>
</dbReference>
<protein>
    <recommendedName>
        <fullName evidence="3">DUF1178 family protein</fullName>
    </recommendedName>
</protein>
<comment type="caution">
    <text evidence="1">The sequence shown here is derived from an EMBL/GenBank/DDBJ whole genome shotgun (WGS) entry which is preliminary data.</text>
</comment>
<dbReference type="RefSeq" id="WP_189392091.1">
    <property type="nucleotide sequence ID" value="NZ_BMZN01000002.1"/>
</dbReference>
<proteinExistence type="predicted"/>
<reference evidence="2" key="1">
    <citation type="journal article" date="2019" name="Int. J. Syst. Evol. Microbiol.">
        <title>The Global Catalogue of Microorganisms (GCM) 10K type strain sequencing project: providing services to taxonomists for standard genome sequencing and annotation.</title>
        <authorList>
            <consortium name="The Broad Institute Genomics Platform"/>
            <consortium name="The Broad Institute Genome Sequencing Center for Infectious Disease"/>
            <person name="Wu L."/>
            <person name="Ma J."/>
        </authorList>
    </citation>
    <scope>NUCLEOTIDE SEQUENCE [LARGE SCALE GENOMIC DNA]</scope>
    <source>
        <strain evidence="2">KCTC 42083</strain>
    </source>
</reference>
<dbReference type="EMBL" id="BMZN01000002">
    <property type="protein sequence ID" value="GHC46024.1"/>
    <property type="molecule type" value="Genomic_DNA"/>
</dbReference>
<evidence type="ECO:0000313" key="2">
    <source>
        <dbReference type="Proteomes" id="UP000608923"/>
    </source>
</evidence>
<name>A0A8H9M4J6_9BURK</name>
<keyword evidence="2" id="KW-1185">Reference proteome</keyword>